<dbReference type="InterPro" id="IPR051681">
    <property type="entry name" value="Ser/Thr_Kinases-Pseudokinases"/>
</dbReference>
<dbReference type="Proteomes" id="UP000476176">
    <property type="component" value="Unassembled WGS sequence"/>
</dbReference>
<dbReference type="EMBL" id="QXGC01002386">
    <property type="protein sequence ID" value="KAE9186829.1"/>
    <property type="molecule type" value="Genomic_DNA"/>
</dbReference>
<feature type="domain" description="Protein kinase" evidence="1">
    <location>
        <begin position="1"/>
        <end position="214"/>
    </location>
</feature>
<dbReference type="PANTHER" id="PTHR44329">
    <property type="entry name" value="SERINE/THREONINE-PROTEIN KINASE TNNI3K-RELATED"/>
    <property type="match status" value="1"/>
</dbReference>
<evidence type="ECO:0000313" key="3">
    <source>
        <dbReference type="EMBL" id="KAE9186829.1"/>
    </source>
</evidence>
<proteinExistence type="predicted"/>
<dbReference type="AlphaFoldDB" id="A0A6G0JSL1"/>
<dbReference type="Gene3D" id="1.10.510.10">
    <property type="entry name" value="Transferase(Phosphotransferase) domain 1"/>
    <property type="match status" value="1"/>
</dbReference>
<evidence type="ECO:0000259" key="1">
    <source>
        <dbReference type="PROSITE" id="PS50011"/>
    </source>
</evidence>
<evidence type="ECO:0000313" key="5">
    <source>
        <dbReference type="Proteomes" id="UP000488956"/>
    </source>
</evidence>
<protein>
    <recommendedName>
        <fullName evidence="1">Protein kinase domain-containing protein</fullName>
    </recommendedName>
</protein>
<dbReference type="Proteomes" id="UP000488956">
    <property type="component" value="Unassembled WGS sequence"/>
</dbReference>
<sequence>MNLREREREKPPRWSWRCIWWFRLDPDGYKAIQIVEGRRQSLLLDDAQAKTSYFKEVEAAVELDYIHSQKVVPGDLKCNNILIGGDDKAKSCECGFSCIRSQSVGLSKKAQTDTVRWKAPECLMPIGDTADAPTNPRFASDIYSFGMCMIEAFSDEPPYALDDDDTILEKVFSGEGYPRSDGFADDEWALKRLTDPDWEQRISLSSAITELKLFAEREELRNSVNKTDRVCPGCSAMVGVEFSFCEACGHRVDNIVAASA</sequence>
<name>A0A6G0JSL1_9STRA</name>
<dbReference type="GO" id="GO:0005524">
    <property type="term" value="F:ATP binding"/>
    <property type="evidence" value="ECO:0007669"/>
    <property type="project" value="InterPro"/>
</dbReference>
<dbReference type="EMBL" id="QXFX01003956">
    <property type="protein sequence ID" value="KAE9066126.1"/>
    <property type="molecule type" value="Genomic_DNA"/>
</dbReference>
<dbReference type="SUPFAM" id="SSF56112">
    <property type="entry name" value="Protein kinase-like (PK-like)"/>
    <property type="match status" value="1"/>
</dbReference>
<dbReference type="Pfam" id="PF00069">
    <property type="entry name" value="Pkinase"/>
    <property type="match status" value="1"/>
</dbReference>
<gene>
    <name evidence="3" type="ORF">PF004_g22974</name>
    <name evidence="2" type="ORF">PF010_g27930</name>
</gene>
<organism evidence="2 5">
    <name type="scientific">Phytophthora fragariae</name>
    <dbReference type="NCBI Taxonomy" id="53985"/>
    <lineage>
        <taxon>Eukaryota</taxon>
        <taxon>Sar</taxon>
        <taxon>Stramenopiles</taxon>
        <taxon>Oomycota</taxon>
        <taxon>Peronosporomycetes</taxon>
        <taxon>Peronosporales</taxon>
        <taxon>Peronosporaceae</taxon>
        <taxon>Phytophthora</taxon>
    </lineage>
</organism>
<dbReference type="PANTHER" id="PTHR44329:SF214">
    <property type="entry name" value="PROTEIN KINASE DOMAIN-CONTAINING PROTEIN"/>
    <property type="match status" value="1"/>
</dbReference>
<evidence type="ECO:0000313" key="4">
    <source>
        <dbReference type="Proteomes" id="UP000476176"/>
    </source>
</evidence>
<dbReference type="SMART" id="SM00220">
    <property type="entry name" value="S_TKc"/>
    <property type="match status" value="1"/>
</dbReference>
<dbReference type="PROSITE" id="PS50011">
    <property type="entry name" value="PROTEIN_KINASE_DOM"/>
    <property type="match status" value="1"/>
</dbReference>
<dbReference type="InterPro" id="IPR000719">
    <property type="entry name" value="Prot_kinase_dom"/>
</dbReference>
<reference evidence="4 5" key="1">
    <citation type="submission" date="2018-09" db="EMBL/GenBank/DDBJ databases">
        <title>Genomic investigation of the strawberry pathogen Phytophthora fragariae indicates pathogenicity is determined by transcriptional variation in three key races.</title>
        <authorList>
            <person name="Adams T.M."/>
            <person name="Armitage A.D."/>
            <person name="Sobczyk M.K."/>
            <person name="Bates H.J."/>
            <person name="Dunwell J.M."/>
            <person name="Nellist C.F."/>
            <person name="Harrison R.J."/>
        </authorList>
    </citation>
    <scope>NUCLEOTIDE SEQUENCE [LARGE SCALE GENOMIC DNA]</scope>
    <source>
        <strain evidence="3 4">BC-23</strain>
        <strain evidence="2 5">ONT-3</strain>
    </source>
</reference>
<accession>A0A6G0JSL1</accession>
<comment type="caution">
    <text evidence="2">The sequence shown here is derived from an EMBL/GenBank/DDBJ whole genome shotgun (WGS) entry which is preliminary data.</text>
</comment>
<dbReference type="InterPro" id="IPR011009">
    <property type="entry name" value="Kinase-like_dom_sf"/>
</dbReference>
<evidence type="ECO:0000313" key="2">
    <source>
        <dbReference type="EMBL" id="KAE9066126.1"/>
    </source>
</evidence>
<dbReference type="GO" id="GO:0004674">
    <property type="term" value="F:protein serine/threonine kinase activity"/>
    <property type="evidence" value="ECO:0007669"/>
    <property type="project" value="TreeGrafter"/>
</dbReference>